<name>A0A917Q0T3_9PSED</name>
<evidence type="ECO:0000256" key="1">
    <source>
        <dbReference type="SAM" id="Coils"/>
    </source>
</evidence>
<sequence length="306" mass="34982">MHQEVISVDSYEDLLRRPAFEGSLAFHPKAPRQFGSVIAPYTFLERIPCGIESCHTPHLSGYLITTSDGLETAIGSLCGRKYFGVSFQKERKRVDAEVARQKRLESIKLFLNGLPALLNSLEAFERDYRHLQEQRERLHGAVGREVYQDIRERAKRDNAIMQEYVRMSVSEAEAFFETNNRTRSDSKEWPTKAVILGTLRGLDFFKADVKALILTTLVIPVRELSMSRLSDIESMSSRQVAALAKWIGEVPQKLIEARAVIEAGRRFFTSENILSLVHLGADRRCILPMVESLRDTERREMIRIPD</sequence>
<gene>
    <name evidence="2" type="ORF">GCM10009304_34690</name>
</gene>
<dbReference type="Proteomes" id="UP000635983">
    <property type="component" value="Unassembled WGS sequence"/>
</dbReference>
<dbReference type="EMBL" id="BMPO01000009">
    <property type="protein sequence ID" value="GGK05652.1"/>
    <property type="molecule type" value="Genomic_DNA"/>
</dbReference>
<protein>
    <submittedName>
        <fullName evidence="2">Uncharacterized protein</fullName>
    </submittedName>
</protein>
<reference evidence="2" key="2">
    <citation type="submission" date="2020-09" db="EMBL/GenBank/DDBJ databases">
        <authorList>
            <person name="Sun Q."/>
            <person name="Ohkuma M."/>
        </authorList>
    </citation>
    <scope>NUCLEOTIDE SEQUENCE</scope>
    <source>
        <strain evidence="2">JCM 30078</strain>
    </source>
</reference>
<keyword evidence="3" id="KW-1185">Reference proteome</keyword>
<feature type="coiled-coil region" evidence="1">
    <location>
        <begin position="114"/>
        <end position="141"/>
    </location>
</feature>
<evidence type="ECO:0000313" key="2">
    <source>
        <dbReference type="EMBL" id="GGK05652.1"/>
    </source>
</evidence>
<dbReference type="RefSeq" id="WP_188984952.1">
    <property type="nucleotide sequence ID" value="NZ_BMPO01000009.1"/>
</dbReference>
<evidence type="ECO:0000313" key="3">
    <source>
        <dbReference type="Proteomes" id="UP000635983"/>
    </source>
</evidence>
<organism evidence="2 3">
    <name type="scientific">Pseudomonas matsuisoli</name>
    <dbReference type="NCBI Taxonomy" id="1515666"/>
    <lineage>
        <taxon>Bacteria</taxon>
        <taxon>Pseudomonadati</taxon>
        <taxon>Pseudomonadota</taxon>
        <taxon>Gammaproteobacteria</taxon>
        <taxon>Pseudomonadales</taxon>
        <taxon>Pseudomonadaceae</taxon>
        <taxon>Pseudomonas</taxon>
    </lineage>
</organism>
<comment type="caution">
    <text evidence="2">The sequence shown here is derived from an EMBL/GenBank/DDBJ whole genome shotgun (WGS) entry which is preliminary data.</text>
</comment>
<dbReference type="AlphaFoldDB" id="A0A917Q0T3"/>
<reference evidence="2" key="1">
    <citation type="journal article" date="2014" name="Int. J. Syst. Evol. Microbiol.">
        <title>Complete genome sequence of Corynebacterium casei LMG S-19264T (=DSM 44701T), isolated from a smear-ripened cheese.</title>
        <authorList>
            <consortium name="US DOE Joint Genome Institute (JGI-PGF)"/>
            <person name="Walter F."/>
            <person name="Albersmeier A."/>
            <person name="Kalinowski J."/>
            <person name="Ruckert C."/>
        </authorList>
    </citation>
    <scope>NUCLEOTIDE SEQUENCE</scope>
    <source>
        <strain evidence="2">JCM 30078</strain>
    </source>
</reference>
<keyword evidence="1" id="KW-0175">Coiled coil</keyword>
<proteinExistence type="predicted"/>
<accession>A0A917Q0T3</accession>